<sequence>MPTHSEEERPSSNIEPGSNGSSSSPVGEMGTPSDISPPSPVPPGHQVCKGEEDTTQSNDVVVCRGKNWRYVSFFQGPWLKLPIQVLEIIATINYDHPRPRPLDPAVVFDVLKIRKAVDQADGIAGGAAIDLGPSTLVNVDGGASHFSLARHHKKLSGERKLRMREQACQKLAHAYRLDEIACSVATRRTSTALKEVAGLVLQRKRDDLHAKYVYFFHEKIAPGQLVDTTSLSSLNDIIESAHDQAEVLRTRALAKVLLDDLDGAMQDLTRALDLQGHRLRPRGLGRIRGTVVPEEDQPSGLSAQLLFHRASVQILMACRYVDPSIGPSPPQEPPGGDEDANATPGDVVETQEVSSEQLENRRRVKKLARRALNDYTCFLSCFDYSPNVPKAADSEFNARVAQAVNSDRKPYRPFETGSASGEHTYPVSRLFAAVSPQDLPPHPFLEIGERVGIKTTAQIGQEPTTSEKVTYHPLLAEALHALLLCHCLLQTSVKELQRHAQMVARLMRISDGFPVFRATTSPAQYDWVEVLRRTTSSLPLGPHWEILCTPAFVGADAAHRALASAVTSLIRRDGAGTCSPDDERRGLSGASSQTSISEPLGDLVLVAPPTPTFKCDLCLPRDPSRGDACEHHPLLTERAAAIARWVLEVPIVTGMTRRRKRSKRTGVEADGLSAEMSGLDTVGE</sequence>
<feature type="compositionally biased region" description="Basic and acidic residues" evidence="1">
    <location>
        <begin position="1"/>
        <end position="10"/>
    </location>
</feature>
<accession>A0A0B2X2K4</accession>
<dbReference type="RefSeq" id="XP_040681038.1">
    <property type="nucleotide sequence ID" value="XM_040820695.1"/>
</dbReference>
<name>A0A0B2X2K4_METAS</name>
<dbReference type="STRING" id="1081103.A0A0B2X2K4"/>
<dbReference type="OrthoDB" id="420046at2759"/>
<dbReference type="AlphaFoldDB" id="A0A0B2X2K4"/>
<keyword evidence="3" id="KW-1185">Reference proteome</keyword>
<gene>
    <name evidence="2" type="ORF">MAM_01896</name>
</gene>
<dbReference type="Proteomes" id="UP000030816">
    <property type="component" value="Unassembled WGS sequence"/>
</dbReference>
<feature type="region of interest" description="Disordered" evidence="1">
    <location>
        <begin position="323"/>
        <end position="359"/>
    </location>
</feature>
<dbReference type="HOGENOM" id="CLU_012587_0_0_1"/>
<dbReference type="EMBL" id="AZHE01000003">
    <property type="protein sequence ID" value="KHN99972.1"/>
    <property type="molecule type" value="Genomic_DNA"/>
</dbReference>
<protein>
    <submittedName>
        <fullName evidence="2">Uncharacterized protein</fullName>
    </submittedName>
</protein>
<proteinExistence type="predicted"/>
<reference evidence="2 3" key="1">
    <citation type="journal article" date="2014" name="Proc. Natl. Acad. Sci. U.S.A.">
        <title>Trajectory and genomic determinants of fungal-pathogen speciation and host adaptation.</title>
        <authorList>
            <person name="Hu X."/>
            <person name="Xiao G."/>
            <person name="Zheng P."/>
            <person name="Shang Y."/>
            <person name="Su Y."/>
            <person name="Zhang X."/>
            <person name="Liu X."/>
            <person name="Zhan S."/>
            <person name="St Leger R.J."/>
            <person name="Wang C."/>
        </authorList>
    </citation>
    <scope>NUCLEOTIDE SEQUENCE [LARGE SCALE GENOMIC DNA]</scope>
    <source>
        <strain evidence="2 3">ARSEF 1941</strain>
    </source>
</reference>
<feature type="region of interest" description="Disordered" evidence="1">
    <location>
        <begin position="574"/>
        <end position="595"/>
    </location>
</feature>
<comment type="caution">
    <text evidence="2">The sequence shown here is derived from an EMBL/GenBank/DDBJ whole genome shotgun (WGS) entry which is preliminary data.</text>
</comment>
<feature type="region of interest" description="Disordered" evidence="1">
    <location>
        <begin position="1"/>
        <end position="55"/>
    </location>
</feature>
<evidence type="ECO:0000256" key="1">
    <source>
        <dbReference type="SAM" id="MobiDB-lite"/>
    </source>
</evidence>
<organism evidence="2 3">
    <name type="scientific">Metarhizium album (strain ARSEF 1941)</name>
    <dbReference type="NCBI Taxonomy" id="1081103"/>
    <lineage>
        <taxon>Eukaryota</taxon>
        <taxon>Fungi</taxon>
        <taxon>Dikarya</taxon>
        <taxon>Ascomycota</taxon>
        <taxon>Pezizomycotina</taxon>
        <taxon>Sordariomycetes</taxon>
        <taxon>Hypocreomycetidae</taxon>
        <taxon>Hypocreales</taxon>
        <taxon>Clavicipitaceae</taxon>
        <taxon>Metarhizium</taxon>
    </lineage>
</organism>
<dbReference type="GeneID" id="63736351"/>
<feature type="region of interest" description="Disordered" evidence="1">
    <location>
        <begin position="659"/>
        <end position="684"/>
    </location>
</feature>
<evidence type="ECO:0000313" key="3">
    <source>
        <dbReference type="Proteomes" id="UP000030816"/>
    </source>
</evidence>
<evidence type="ECO:0000313" key="2">
    <source>
        <dbReference type="EMBL" id="KHN99972.1"/>
    </source>
</evidence>
<feature type="compositionally biased region" description="Low complexity" evidence="1">
    <location>
        <begin position="11"/>
        <end position="34"/>
    </location>
</feature>